<dbReference type="PANTHER" id="PTHR24414">
    <property type="entry name" value="F-BOX/KELCH-REPEAT PROTEIN SKIP4"/>
    <property type="match status" value="1"/>
</dbReference>
<keyword evidence="3" id="KW-1185">Reference proteome</keyword>
<sequence>MSLLVEAAGARKKSKALETPEQEKQEGLIPSLPNDVALDCLACMPRSYHPNLSQVSKTIRSLLSSSLFYDTHTTLYGKQTMLYFFVNYLDSNHVQWFMVNLDDPDPVLRLPLIPSHVRSVRPPCPSMRISRDKGRATALHGKVYVVGEPSQKSSIFGEILDPVVGSWEEIKNIPSSDDGSLTSWVYNQMKEA</sequence>
<evidence type="ECO:0000313" key="2">
    <source>
        <dbReference type="EMBL" id="RYR18883.1"/>
    </source>
</evidence>
<dbReference type="PANTHER" id="PTHR24414:SF23">
    <property type="entry name" value="F-BOX_KELCH-REPEAT PROTEIN SKIP6"/>
    <property type="match status" value="1"/>
</dbReference>
<dbReference type="Proteomes" id="UP000289738">
    <property type="component" value="Chromosome B03"/>
</dbReference>
<reference evidence="2 3" key="1">
    <citation type="submission" date="2019-01" db="EMBL/GenBank/DDBJ databases">
        <title>Sequencing of cultivated peanut Arachis hypogaea provides insights into genome evolution and oil improvement.</title>
        <authorList>
            <person name="Chen X."/>
        </authorList>
    </citation>
    <scope>NUCLEOTIDE SEQUENCE [LARGE SCALE GENOMIC DNA]</scope>
    <source>
        <strain evidence="3">cv. Fuhuasheng</strain>
        <tissue evidence="2">Leaves</tissue>
    </source>
</reference>
<accession>A0A444ZXE4</accession>
<dbReference type="STRING" id="3818.A0A444ZXE4"/>
<dbReference type="CDD" id="cd22152">
    <property type="entry name" value="F-box_AtAFR-like"/>
    <property type="match status" value="1"/>
</dbReference>
<protein>
    <recommendedName>
        <fullName evidence="1">F-box domain-containing protein</fullName>
    </recommendedName>
</protein>
<evidence type="ECO:0000313" key="3">
    <source>
        <dbReference type="Proteomes" id="UP000289738"/>
    </source>
</evidence>
<gene>
    <name evidence="2" type="ORF">Ahy_B03g063494</name>
</gene>
<name>A0A444ZXE4_ARAHY</name>
<dbReference type="AlphaFoldDB" id="A0A444ZXE4"/>
<dbReference type="EMBL" id="SDMP01000013">
    <property type="protein sequence ID" value="RYR18883.1"/>
    <property type="molecule type" value="Genomic_DNA"/>
</dbReference>
<dbReference type="InterPro" id="IPR001810">
    <property type="entry name" value="F-box_dom"/>
</dbReference>
<dbReference type="SMART" id="SM00256">
    <property type="entry name" value="FBOX"/>
    <property type="match status" value="1"/>
</dbReference>
<feature type="domain" description="F-box" evidence="1">
    <location>
        <begin position="32"/>
        <end position="72"/>
    </location>
</feature>
<organism evidence="2 3">
    <name type="scientific">Arachis hypogaea</name>
    <name type="common">Peanut</name>
    <dbReference type="NCBI Taxonomy" id="3818"/>
    <lineage>
        <taxon>Eukaryota</taxon>
        <taxon>Viridiplantae</taxon>
        <taxon>Streptophyta</taxon>
        <taxon>Embryophyta</taxon>
        <taxon>Tracheophyta</taxon>
        <taxon>Spermatophyta</taxon>
        <taxon>Magnoliopsida</taxon>
        <taxon>eudicotyledons</taxon>
        <taxon>Gunneridae</taxon>
        <taxon>Pentapetalae</taxon>
        <taxon>rosids</taxon>
        <taxon>fabids</taxon>
        <taxon>Fabales</taxon>
        <taxon>Fabaceae</taxon>
        <taxon>Papilionoideae</taxon>
        <taxon>50 kb inversion clade</taxon>
        <taxon>dalbergioids sensu lato</taxon>
        <taxon>Dalbergieae</taxon>
        <taxon>Pterocarpus clade</taxon>
        <taxon>Arachis</taxon>
    </lineage>
</organism>
<comment type="caution">
    <text evidence="2">The sequence shown here is derived from an EMBL/GenBank/DDBJ whole genome shotgun (WGS) entry which is preliminary data.</text>
</comment>
<dbReference type="InterPro" id="IPR036047">
    <property type="entry name" value="F-box-like_dom_sf"/>
</dbReference>
<evidence type="ECO:0000259" key="1">
    <source>
        <dbReference type="SMART" id="SM00256"/>
    </source>
</evidence>
<proteinExistence type="predicted"/>
<dbReference type="Pfam" id="PF00646">
    <property type="entry name" value="F-box"/>
    <property type="match status" value="1"/>
</dbReference>
<dbReference type="SUPFAM" id="SSF81383">
    <property type="entry name" value="F-box domain"/>
    <property type="match status" value="1"/>
</dbReference>
<dbReference type="InterPro" id="IPR050354">
    <property type="entry name" value="F-box/kelch-repeat_ARATH"/>
</dbReference>